<protein>
    <submittedName>
        <fullName evidence="5">SDR family oxidoreductase</fullName>
    </submittedName>
</protein>
<evidence type="ECO:0000256" key="3">
    <source>
        <dbReference type="RuleBase" id="RU000363"/>
    </source>
</evidence>
<dbReference type="NCBIfam" id="NF006099">
    <property type="entry name" value="PRK08251.1"/>
    <property type="match status" value="1"/>
</dbReference>
<feature type="domain" description="Ketoreductase" evidence="4">
    <location>
        <begin position="14"/>
        <end position="196"/>
    </location>
</feature>
<accession>A0ABN0TZX1</accession>
<dbReference type="SUPFAM" id="SSF51735">
    <property type="entry name" value="NAD(P)-binding Rossmann-fold domains"/>
    <property type="match status" value="1"/>
</dbReference>
<evidence type="ECO:0000259" key="4">
    <source>
        <dbReference type="SMART" id="SM00822"/>
    </source>
</evidence>
<dbReference type="Pfam" id="PF00106">
    <property type="entry name" value="adh_short"/>
    <property type="match status" value="1"/>
</dbReference>
<dbReference type="PANTHER" id="PTHR44196">
    <property type="entry name" value="DEHYDROGENASE/REDUCTASE SDR FAMILY MEMBER 7B"/>
    <property type="match status" value="1"/>
</dbReference>
<evidence type="ECO:0000313" key="6">
    <source>
        <dbReference type="Proteomes" id="UP001500416"/>
    </source>
</evidence>
<comment type="caution">
    <text evidence="5">The sequence shown here is derived from an EMBL/GenBank/DDBJ whole genome shotgun (WGS) entry which is preliminary data.</text>
</comment>
<dbReference type="InterPro" id="IPR036291">
    <property type="entry name" value="NAD(P)-bd_dom_sf"/>
</dbReference>
<evidence type="ECO:0000256" key="1">
    <source>
        <dbReference type="ARBA" id="ARBA00006484"/>
    </source>
</evidence>
<gene>
    <name evidence="5" type="ORF">GCM10010492_36420</name>
</gene>
<dbReference type="SMART" id="SM00822">
    <property type="entry name" value="PKS_KR"/>
    <property type="match status" value="1"/>
</dbReference>
<reference evidence="5 6" key="1">
    <citation type="journal article" date="2019" name="Int. J. Syst. Evol. Microbiol.">
        <title>The Global Catalogue of Microorganisms (GCM) 10K type strain sequencing project: providing services to taxonomists for standard genome sequencing and annotation.</title>
        <authorList>
            <consortium name="The Broad Institute Genomics Platform"/>
            <consortium name="The Broad Institute Genome Sequencing Center for Infectious Disease"/>
            <person name="Wu L."/>
            <person name="Ma J."/>
        </authorList>
    </citation>
    <scope>NUCLEOTIDE SEQUENCE [LARGE SCALE GENOMIC DNA]</scope>
    <source>
        <strain evidence="5 6">JCM 3380</strain>
    </source>
</reference>
<dbReference type="EMBL" id="BAAABU010000007">
    <property type="protein sequence ID" value="GAA0234252.1"/>
    <property type="molecule type" value="Genomic_DNA"/>
</dbReference>
<comment type="similarity">
    <text evidence="1 3">Belongs to the short-chain dehydrogenases/reductases (SDR) family.</text>
</comment>
<dbReference type="InterPro" id="IPR002347">
    <property type="entry name" value="SDR_fam"/>
</dbReference>
<dbReference type="Proteomes" id="UP001500416">
    <property type="component" value="Unassembled WGS sequence"/>
</dbReference>
<dbReference type="PROSITE" id="PS00061">
    <property type="entry name" value="ADH_SHORT"/>
    <property type="match status" value="1"/>
</dbReference>
<dbReference type="PRINTS" id="PR00081">
    <property type="entry name" value="GDHRDH"/>
</dbReference>
<dbReference type="PRINTS" id="PR00080">
    <property type="entry name" value="SDRFAMILY"/>
</dbReference>
<dbReference type="InterPro" id="IPR020904">
    <property type="entry name" value="Sc_DH/Rdtase_CS"/>
</dbReference>
<dbReference type="PANTHER" id="PTHR44196:SF1">
    <property type="entry name" value="DEHYDROGENASE_REDUCTASE SDR FAMILY MEMBER 7B"/>
    <property type="match status" value="1"/>
</dbReference>
<organism evidence="5 6">
    <name type="scientific">Saccharothrix mutabilis subsp. mutabilis</name>
    <dbReference type="NCBI Taxonomy" id="66855"/>
    <lineage>
        <taxon>Bacteria</taxon>
        <taxon>Bacillati</taxon>
        <taxon>Actinomycetota</taxon>
        <taxon>Actinomycetes</taxon>
        <taxon>Pseudonocardiales</taxon>
        <taxon>Pseudonocardiaceae</taxon>
        <taxon>Saccharothrix</taxon>
    </lineage>
</organism>
<sequence>MDNSSVATLGVVRKTILITGASAGLGAEMARQFSAMGRTLALCARRAEELERLRSALPGPASVRVLDVTDHDAVFAVFGAFAAEFGTLDRVVVNAGIGKGRPIGTGGFAANRRTAETNFVAALAQAEAAMEIFRRQGHGHLVLVSSVSALRGLPGSATAYAATKAGVSALAEGIRADVLGTPIKVSAILPGYIRTELNARLRAPLMVDTVVGVRAMVRAIEREAPRALVPGWPWRVLAPVVRHAPLRVLKRVL</sequence>
<evidence type="ECO:0000313" key="5">
    <source>
        <dbReference type="EMBL" id="GAA0234252.1"/>
    </source>
</evidence>
<keyword evidence="2" id="KW-0560">Oxidoreductase</keyword>
<keyword evidence="6" id="KW-1185">Reference proteome</keyword>
<evidence type="ECO:0000256" key="2">
    <source>
        <dbReference type="ARBA" id="ARBA00023002"/>
    </source>
</evidence>
<dbReference type="Gene3D" id="3.40.50.720">
    <property type="entry name" value="NAD(P)-binding Rossmann-like Domain"/>
    <property type="match status" value="1"/>
</dbReference>
<proteinExistence type="inferred from homology"/>
<name>A0ABN0TZX1_9PSEU</name>
<dbReference type="InterPro" id="IPR057326">
    <property type="entry name" value="KR_dom"/>
</dbReference>